<name>A0ACB7RX44_HYAAI</name>
<comment type="caution">
    <text evidence="1">The sequence shown here is derived from an EMBL/GenBank/DDBJ whole genome shotgun (WGS) entry which is preliminary data.</text>
</comment>
<evidence type="ECO:0000313" key="2">
    <source>
        <dbReference type="Proteomes" id="UP000821845"/>
    </source>
</evidence>
<organism evidence="1 2">
    <name type="scientific">Hyalomma asiaticum</name>
    <name type="common">Tick</name>
    <dbReference type="NCBI Taxonomy" id="266040"/>
    <lineage>
        <taxon>Eukaryota</taxon>
        <taxon>Metazoa</taxon>
        <taxon>Ecdysozoa</taxon>
        <taxon>Arthropoda</taxon>
        <taxon>Chelicerata</taxon>
        <taxon>Arachnida</taxon>
        <taxon>Acari</taxon>
        <taxon>Parasitiformes</taxon>
        <taxon>Ixodida</taxon>
        <taxon>Ixodoidea</taxon>
        <taxon>Ixodidae</taxon>
        <taxon>Hyalomminae</taxon>
        <taxon>Hyalomma</taxon>
    </lineage>
</organism>
<sequence>MDFGSDYYILDTRVEVAESKSSEFITGSGHFRKLRRNECKPAPEILEGRCERIKSDVESSTRKIITTWRVVATAPTARHGSALHKIIAKTKNALRMVQMIKNRNRGLKYGDLLRLINAFVLCHFSYMVAMQKWLGGERDKLNALIERMDSGC</sequence>
<gene>
    <name evidence="1" type="ORF">HPB50_017907</name>
</gene>
<keyword evidence="2" id="KW-1185">Reference proteome</keyword>
<reference evidence="1" key="1">
    <citation type="submission" date="2020-05" db="EMBL/GenBank/DDBJ databases">
        <title>Large-scale comparative analyses of tick genomes elucidate their genetic diversity and vector capacities.</title>
        <authorList>
            <person name="Jia N."/>
            <person name="Wang J."/>
            <person name="Shi W."/>
            <person name="Du L."/>
            <person name="Sun Y."/>
            <person name="Zhan W."/>
            <person name="Jiang J."/>
            <person name="Wang Q."/>
            <person name="Zhang B."/>
            <person name="Ji P."/>
            <person name="Sakyi L.B."/>
            <person name="Cui X."/>
            <person name="Yuan T."/>
            <person name="Jiang B."/>
            <person name="Yang W."/>
            <person name="Lam T.T.-Y."/>
            <person name="Chang Q."/>
            <person name="Ding S."/>
            <person name="Wang X."/>
            <person name="Zhu J."/>
            <person name="Ruan X."/>
            <person name="Zhao L."/>
            <person name="Wei J."/>
            <person name="Que T."/>
            <person name="Du C."/>
            <person name="Cheng J."/>
            <person name="Dai P."/>
            <person name="Han X."/>
            <person name="Huang E."/>
            <person name="Gao Y."/>
            <person name="Liu J."/>
            <person name="Shao H."/>
            <person name="Ye R."/>
            <person name="Li L."/>
            <person name="Wei W."/>
            <person name="Wang X."/>
            <person name="Wang C."/>
            <person name="Yang T."/>
            <person name="Huo Q."/>
            <person name="Li W."/>
            <person name="Guo W."/>
            <person name="Chen H."/>
            <person name="Zhou L."/>
            <person name="Ni X."/>
            <person name="Tian J."/>
            <person name="Zhou Y."/>
            <person name="Sheng Y."/>
            <person name="Liu T."/>
            <person name="Pan Y."/>
            <person name="Xia L."/>
            <person name="Li J."/>
            <person name="Zhao F."/>
            <person name="Cao W."/>
        </authorList>
    </citation>
    <scope>NUCLEOTIDE SEQUENCE</scope>
    <source>
        <strain evidence="1">Hyas-2018</strain>
    </source>
</reference>
<evidence type="ECO:0000313" key="1">
    <source>
        <dbReference type="EMBL" id="KAH6926382.1"/>
    </source>
</evidence>
<dbReference type="EMBL" id="CM023487">
    <property type="protein sequence ID" value="KAH6926382.1"/>
    <property type="molecule type" value="Genomic_DNA"/>
</dbReference>
<protein>
    <submittedName>
        <fullName evidence="1">Uncharacterized protein</fullName>
    </submittedName>
</protein>
<dbReference type="Proteomes" id="UP000821845">
    <property type="component" value="Chromosome 7"/>
</dbReference>
<accession>A0ACB7RX44</accession>
<proteinExistence type="predicted"/>